<dbReference type="EMBL" id="AHKC01001515">
    <property type="protein sequence ID" value="EKF39224.1"/>
    <property type="molecule type" value="Genomic_DNA"/>
</dbReference>
<dbReference type="GO" id="GO:0140664">
    <property type="term" value="F:ATP-dependent DNA damage sensor activity"/>
    <property type="evidence" value="ECO:0007669"/>
    <property type="project" value="InterPro"/>
</dbReference>
<keyword evidence="6" id="KW-1185">Reference proteome</keyword>
<dbReference type="AlphaFoldDB" id="K2NN65"/>
<dbReference type="Gene3D" id="3.40.50.300">
    <property type="entry name" value="P-loop containing nucleotide triphosphate hydrolases"/>
    <property type="match status" value="1"/>
</dbReference>
<dbReference type="Pfam" id="PF08423">
    <property type="entry name" value="Rad51"/>
    <property type="match status" value="1"/>
</dbReference>
<evidence type="ECO:0000313" key="5">
    <source>
        <dbReference type="EMBL" id="EKF39224.1"/>
    </source>
</evidence>
<keyword evidence="1" id="KW-0547">Nucleotide-binding</keyword>
<evidence type="ECO:0000259" key="4">
    <source>
        <dbReference type="PROSITE" id="PS50162"/>
    </source>
</evidence>
<accession>K2NN65</accession>
<dbReference type="SUPFAM" id="SSF52540">
    <property type="entry name" value="P-loop containing nucleoside triphosphate hydrolases"/>
    <property type="match status" value="1"/>
</dbReference>
<organism evidence="5 6">
    <name type="scientific">Trypanosoma cruzi marinkellei</name>
    <dbReference type="NCBI Taxonomy" id="85056"/>
    <lineage>
        <taxon>Eukaryota</taxon>
        <taxon>Discoba</taxon>
        <taxon>Euglenozoa</taxon>
        <taxon>Kinetoplastea</taxon>
        <taxon>Metakinetoplastina</taxon>
        <taxon>Trypanosomatida</taxon>
        <taxon>Trypanosomatidae</taxon>
        <taxon>Trypanosoma</taxon>
        <taxon>Schizotrypanum</taxon>
    </lineage>
</organism>
<sequence>MHTFCLFVFFPVFDFCFCFLFVVRATKRKLKTKEKEKNTHPHNKLYGRLWRDRFIHAVMQVNDVATTTKRDQDDATMPGRSVDSLMLEELPVEQAERLRLLLRQQGMLETGLNTHSLLQRVLLRPECVLAQEMNASLDDIYVLYSHVSAALWRRNNSFLSPTPVAAVLSRHHRHFISTGQDCLDGVLRGGLGCGLITEITGATGAGKTAFLLNLAMHAAIYPKEDGRKACTLWITTDVSAFPATVAAAVLKRHFEARNCNGQEGGVDLEDALRNVAVTVHPTLAQLRQYFPVLRGHLANRRDVRFVVVDNFSVLVRRSFPGVDEEVTERHEAVAEFMSILKSIAQEFCVAIVVTTVSGEELGHSFLHAVNTRLRITQCLLDCRGASAFQEENQARVTHVLELVKSSTAAAWRFECEFEGMYFKRARPLGDNEVVLVEDANLFGADPFGHVTLPTFAFC</sequence>
<keyword evidence="3" id="KW-1133">Transmembrane helix</keyword>
<dbReference type="InterPro" id="IPR013632">
    <property type="entry name" value="Rad51_C"/>
</dbReference>
<name>K2NN65_TRYCR</name>
<dbReference type="GO" id="GO:0000794">
    <property type="term" value="C:condensed nuclear chromosome"/>
    <property type="evidence" value="ECO:0007669"/>
    <property type="project" value="TreeGrafter"/>
</dbReference>
<comment type="caution">
    <text evidence="5">The sequence shown here is derived from an EMBL/GenBank/DDBJ whole genome shotgun (WGS) entry which is preliminary data.</text>
</comment>
<protein>
    <submittedName>
        <fullName evidence="5">DNA repair protein, putative</fullName>
    </submittedName>
</protein>
<evidence type="ECO:0000313" key="6">
    <source>
        <dbReference type="Proteomes" id="UP000007350"/>
    </source>
</evidence>
<keyword evidence="3" id="KW-0472">Membrane</keyword>
<dbReference type="InterPro" id="IPR020588">
    <property type="entry name" value="RecA_ATP-bd"/>
</dbReference>
<dbReference type="GO" id="GO:0042148">
    <property type="term" value="P:DNA strand invasion"/>
    <property type="evidence" value="ECO:0007669"/>
    <property type="project" value="TreeGrafter"/>
</dbReference>
<evidence type="ECO:0000256" key="2">
    <source>
        <dbReference type="ARBA" id="ARBA00022840"/>
    </source>
</evidence>
<gene>
    <name evidence="5" type="ORF">MOQ_000554</name>
</gene>
<dbReference type="OrthoDB" id="5957327at2759"/>
<dbReference type="GO" id="GO:0070192">
    <property type="term" value="P:chromosome organization involved in meiotic cell cycle"/>
    <property type="evidence" value="ECO:0007669"/>
    <property type="project" value="TreeGrafter"/>
</dbReference>
<dbReference type="CDD" id="cd19493">
    <property type="entry name" value="Rad51B"/>
    <property type="match status" value="1"/>
</dbReference>
<dbReference type="Proteomes" id="UP000007350">
    <property type="component" value="Unassembled WGS sequence"/>
</dbReference>
<evidence type="ECO:0000256" key="3">
    <source>
        <dbReference type="SAM" id="Phobius"/>
    </source>
</evidence>
<dbReference type="PROSITE" id="PS50162">
    <property type="entry name" value="RECA_2"/>
    <property type="match status" value="1"/>
</dbReference>
<keyword evidence="3" id="KW-0812">Transmembrane</keyword>
<dbReference type="GO" id="GO:0003690">
    <property type="term" value="F:double-stranded DNA binding"/>
    <property type="evidence" value="ECO:0007669"/>
    <property type="project" value="TreeGrafter"/>
</dbReference>
<proteinExistence type="predicted"/>
<keyword evidence="2" id="KW-0067">ATP-binding</keyword>
<reference evidence="5 6" key="1">
    <citation type="journal article" date="2012" name="BMC Genomics">
        <title>Comparative genomic analysis of human infective Trypanosoma cruzi lineages with the bat-restricted subspecies T. cruzi marinkellei.</title>
        <authorList>
            <person name="Franzen O."/>
            <person name="Talavera-Lopez C."/>
            <person name="Ochaya S."/>
            <person name="Butler C.E."/>
            <person name="Messenger L.A."/>
            <person name="Lewis M.D."/>
            <person name="Llewellyn M.S."/>
            <person name="Marinkelle C.J."/>
            <person name="Tyler K.M."/>
            <person name="Miles M.A."/>
            <person name="Andersson B."/>
        </authorList>
    </citation>
    <scope>NUCLEOTIDE SEQUENCE [LARGE SCALE GENOMIC DNA]</scope>
    <source>
        <strain evidence="5 6">B7</strain>
    </source>
</reference>
<dbReference type="PANTHER" id="PTHR22942">
    <property type="entry name" value="RECA/RAD51/RADA DNA STRAND-PAIRING FAMILY MEMBER"/>
    <property type="match status" value="1"/>
</dbReference>
<dbReference type="GO" id="GO:0000730">
    <property type="term" value="P:DNA recombinase assembly"/>
    <property type="evidence" value="ECO:0007669"/>
    <property type="project" value="TreeGrafter"/>
</dbReference>
<evidence type="ECO:0000256" key="1">
    <source>
        <dbReference type="ARBA" id="ARBA00022741"/>
    </source>
</evidence>
<dbReference type="GO" id="GO:0000150">
    <property type="term" value="F:DNA strand exchange activity"/>
    <property type="evidence" value="ECO:0007669"/>
    <property type="project" value="TreeGrafter"/>
</dbReference>
<dbReference type="InterPro" id="IPR027417">
    <property type="entry name" value="P-loop_NTPase"/>
</dbReference>
<feature type="transmembrane region" description="Helical" evidence="3">
    <location>
        <begin position="6"/>
        <end position="23"/>
    </location>
</feature>
<feature type="domain" description="RecA family profile 1" evidence="4">
    <location>
        <begin position="172"/>
        <end position="364"/>
    </location>
</feature>
<dbReference type="GO" id="GO:0007131">
    <property type="term" value="P:reciprocal meiotic recombination"/>
    <property type="evidence" value="ECO:0007669"/>
    <property type="project" value="TreeGrafter"/>
</dbReference>
<dbReference type="GO" id="GO:0005524">
    <property type="term" value="F:ATP binding"/>
    <property type="evidence" value="ECO:0007669"/>
    <property type="project" value="UniProtKB-KW"/>
</dbReference>
<dbReference type="GO" id="GO:0006312">
    <property type="term" value="P:mitotic recombination"/>
    <property type="evidence" value="ECO:0007669"/>
    <property type="project" value="TreeGrafter"/>
</dbReference>
<dbReference type="PANTHER" id="PTHR22942:SF39">
    <property type="entry name" value="DNA REPAIR PROTEIN RAD51 HOMOLOG 1"/>
    <property type="match status" value="1"/>
</dbReference>
<dbReference type="GO" id="GO:0003697">
    <property type="term" value="F:single-stranded DNA binding"/>
    <property type="evidence" value="ECO:0007669"/>
    <property type="project" value="TreeGrafter"/>
</dbReference>